<comment type="similarity">
    <text evidence="3">Belongs to the epsin family.</text>
</comment>
<dbReference type="FunCoup" id="A0A0D1XI87">
    <property type="interactions" value="118"/>
</dbReference>
<sequence>MSKVVRSVKNVTKGYTSAQIKVRNATSNDPWGPVGSDMAEIAQMTFGDTSTFYEIMDILDKRLNDKGKNWRHVLKSLKVLDYCLHEGSELVVTWAKKNIYIIKTLREFQHIDDDGRDVGQNIRVSAKELTALIMDEERLRGERQDRRSWKSRVTGLDEYGPPPDHRHHPRQRRRNDDDDEDLRRAIEASKNEAEAEEQRRRRATQNDEEDAALAKALKLSKEEEELRRRELEEANANLLFDDNDTTQPAVSQPTGWNGGYQQQPSVDWFGNVIDPNQPQQTGFGMQGQPTGYQNGFNTSNGFGFQQPQQTGYGVGSPFGQPQQSFLQPQQTAFQMNNNPYGQQQQTNGFGQPEPQQPEQALPAGSNNPWASNNQNLEALKPLPTGSNNPFGSAFNRPQSTNTNRLQPTLNSLSEQKATTTFNPITNYQAPQQPIPRPASQPTQQPQSTGIPEDPHKARLNALLASGEGQDTFGNVGDLRIPAQHTAPGIFVNSAGANAQRLTSQATGNPFLQSHFTGMPTQTGFIQNQAQSQTGSATGLGASGFGASNNPFGAQRTAAQQGQGSLIDL</sequence>
<feature type="domain" description="ENTH" evidence="12">
    <location>
        <begin position="10"/>
        <end position="143"/>
    </location>
</feature>
<dbReference type="AlphaFoldDB" id="A0A0D1XI87"/>
<keyword evidence="5" id="KW-1017">Isopeptide bond</keyword>
<comment type="subcellular location">
    <subcellularLocation>
        <location evidence="2">Cytoplasm</location>
    </subcellularLocation>
    <subcellularLocation>
        <location evidence="1">Membrane</location>
        <topology evidence="1">Peripheral membrane protein</topology>
    </subcellularLocation>
</comment>
<dbReference type="HOGENOM" id="CLU_012678_0_0_1"/>
<keyword evidence="8" id="KW-0832">Ubl conjugation</keyword>
<dbReference type="CDD" id="cd16991">
    <property type="entry name" value="ENTH_Ent1_Ent2"/>
    <property type="match status" value="1"/>
</dbReference>
<proteinExistence type="inferred from homology"/>
<keyword evidence="14" id="KW-1185">Reference proteome</keyword>
<feature type="region of interest" description="Disordered" evidence="11">
    <location>
        <begin position="530"/>
        <end position="568"/>
    </location>
</feature>
<dbReference type="InterPro" id="IPR013809">
    <property type="entry name" value="ENTH"/>
</dbReference>
<feature type="compositionally biased region" description="Polar residues" evidence="11">
    <location>
        <begin position="384"/>
        <end position="406"/>
    </location>
</feature>
<dbReference type="InParanoid" id="A0A0D1XI87"/>
<evidence type="ECO:0000256" key="4">
    <source>
        <dbReference type="ARBA" id="ARBA00022490"/>
    </source>
</evidence>
<dbReference type="Pfam" id="PF02809">
    <property type="entry name" value="UIM"/>
    <property type="match status" value="2"/>
</dbReference>
<evidence type="ECO:0000313" key="14">
    <source>
        <dbReference type="Proteomes" id="UP000053259"/>
    </source>
</evidence>
<evidence type="ECO:0000256" key="10">
    <source>
        <dbReference type="ARBA" id="ARBA00023136"/>
    </source>
</evidence>
<dbReference type="PROSITE" id="PS50942">
    <property type="entry name" value="ENTH"/>
    <property type="match status" value="1"/>
</dbReference>
<evidence type="ECO:0000256" key="7">
    <source>
        <dbReference type="ARBA" id="ARBA00022737"/>
    </source>
</evidence>
<dbReference type="OrthoDB" id="4033880at2759"/>
<keyword evidence="4" id="KW-0963">Cytoplasm</keyword>
<dbReference type="Gene3D" id="1.25.40.90">
    <property type="match status" value="1"/>
</dbReference>
<dbReference type="GO" id="GO:0005768">
    <property type="term" value="C:endosome"/>
    <property type="evidence" value="ECO:0007669"/>
    <property type="project" value="TreeGrafter"/>
</dbReference>
<dbReference type="Pfam" id="PF01417">
    <property type="entry name" value="ENTH"/>
    <property type="match status" value="1"/>
</dbReference>
<feature type="compositionally biased region" description="Polar residues" evidence="11">
    <location>
        <begin position="335"/>
        <end position="349"/>
    </location>
</feature>
<dbReference type="GO" id="GO:0070530">
    <property type="term" value="F:K63-linked polyubiquitin modification-dependent protein binding"/>
    <property type="evidence" value="ECO:0007669"/>
    <property type="project" value="UniProtKB-ARBA"/>
</dbReference>
<evidence type="ECO:0000256" key="3">
    <source>
        <dbReference type="ARBA" id="ARBA00010130"/>
    </source>
</evidence>
<keyword evidence="7" id="KW-0677">Repeat</keyword>
<dbReference type="GO" id="GO:0005543">
    <property type="term" value="F:phospholipid binding"/>
    <property type="evidence" value="ECO:0007669"/>
    <property type="project" value="TreeGrafter"/>
</dbReference>
<evidence type="ECO:0000259" key="12">
    <source>
        <dbReference type="PROSITE" id="PS50942"/>
    </source>
</evidence>
<feature type="region of interest" description="Disordered" evidence="11">
    <location>
        <begin position="425"/>
        <end position="454"/>
    </location>
</feature>
<evidence type="ECO:0000256" key="6">
    <source>
        <dbReference type="ARBA" id="ARBA00022553"/>
    </source>
</evidence>
<name>A0A0D1XI87_9PEZI</name>
<dbReference type="GeneID" id="27314479"/>
<dbReference type="GO" id="GO:0000147">
    <property type="term" value="P:actin cortical patch assembly"/>
    <property type="evidence" value="ECO:0007669"/>
    <property type="project" value="UniProtKB-ARBA"/>
</dbReference>
<dbReference type="GO" id="GO:0030125">
    <property type="term" value="C:clathrin vesicle coat"/>
    <property type="evidence" value="ECO:0007669"/>
    <property type="project" value="TreeGrafter"/>
</dbReference>
<feature type="region of interest" description="Disordered" evidence="11">
    <location>
        <begin position="144"/>
        <end position="211"/>
    </location>
</feature>
<dbReference type="InterPro" id="IPR008942">
    <property type="entry name" value="ENTH_VHS"/>
</dbReference>
<feature type="compositionally biased region" description="Polar residues" evidence="11">
    <location>
        <begin position="364"/>
        <end position="376"/>
    </location>
</feature>
<feature type="compositionally biased region" description="Low complexity" evidence="11">
    <location>
        <begin position="351"/>
        <end position="363"/>
    </location>
</feature>
<feature type="compositionally biased region" description="Basic and acidic residues" evidence="11">
    <location>
        <begin position="181"/>
        <end position="199"/>
    </location>
</feature>
<dbReference type="RefSeq" id="XP_016211865.1">
    <property type="nucleotide sequence ID" value="XM_016360153.1"/>
</dbReference>
<dbReference type="FunFam" id="1.25.40.90:FF:000010">
    <property type="entry name" value="EH domain binding protein"/>
    <property type="match status" value="1"/>
</dbReference>
<feature type="region of interest" description="Disordered" evidence="11">
    <location>
        <begin position="335"/>
        <end position="406"/>
    </location>
</feature>
<accession>A0A0D1XI87</accession>
<dbReference type="EMBL" id="KN847551">
    <property type="protein sequence ID" value="KIW01996.1"/>
    <property type="molecule type" value="Genomic_DNA"/>
</dbReference>
<dbReference type="GO" id="GO:0005886">
    <property type="term" value="C:plasma membrane"/>
    <property type="evidence" value="ECO:0007669"/>
    <property type="project" value="TreeGrafter"/>
</dbReference>
<dbReference type="GO" id="GO:0006897">
    <property type="term" value="P:endocytosis"/>
    <property type="evidence" value="ECO:0007669"/>
    <property type="project" value="TreeGrafter"/>
</dbReference>
<dbReference type="GO" id="GO:0007015">
    <property type="term" value="P:actin filament organization"/>
    <property type="evidence" value="ECO:0007669"/>
    <property type="project" value="TreeGrafter"/>
</dbReference>
<dbReference type="SMART" id="SM00726">
    <property type="entry name" value="UIM"/>
    <property type="match status" value="2"/>
</dbReference>
<feature type="compositionally biased region" description="Low complexity" evidence="11">
    <location>
        <begin position="439"/>
        <end position="448"/>
    </location>
</feature>
<evidence type="ECO:0000313" key="13">
    <source>
        <dbReference type="EMBL" id="KIW01996.1"/>
    </source>
</evidence>
<dbReference type="VEuPathDB" id="FungiDB:PV09_06506"/>
<evidence type="ECO:0000256" key="8">
    <source>
        <dbReference type="ARBA" id="ARBA00022843"/>
    </source>
</evidence>
<keyword evidence="6" id="KW-0597">Phosphoprotein</keyword>
<protein>
    <recommendedName>
        <fullName evidence="12">ENTH domain-containing protein</fullName>
    </recommendedName>
</protein>
<dbReference type="SUPFAM" id="SSF48464">
    <property type="entry name" value="ENTH/VHS domain"/>
    <property type="match status" value="1"/>
</dbReference>
<dbReference type="SMART" id="SM00273">
    <property type="entry name" value="ENTH"/>
    <property type="match status" value="1"/>
</dbReference>
<dbReference type="PANTHER" id="PTHR12276:SF110">
    <property type="entry name" value="EPSIN-1-RELATED"/>
    <property type="match status" value="1"/>
</dbReference>
<dbReference type="GO" id="GO:0030276">
    <property type="term" value="F:clathrin binding"/>
    <property type="evidence" value="ECO:0007669"/>
    <property type="project" value="TreeGrafter"/>
</dbReference>
<gene>
    <name evidence="13" type="ORF">PV09_06506</name>
</gene>
<evidence type="ECO:0000256" key="9">
    <source>
        <dbReference type="ARBA" id="ARBA00023121"/>
    </source>
</evidence>
<evidence type="ECO:0000256" key="5">
    <source>
        <dbReference type="ARBA" id="ARBA00022499"/>
    </source>
</evidence>
<evidence type="ECO:0000256" key="2">
    <source>
        <dbReference type="ARBA" id="ARBA00004496"/>
    </source>
</evidence>
<reference evidence="13 14" key="1">
    <citation type="submission" date="2015-01" db="EMBL/GenBank/DDBJ databases">
        <title>The Genome Sequence of Ochroconis gallopava CBS43764.</title>
        <authorList>
            <consortium name="The Broad Institute Genomics Platform"/>
            <person name="Cuomo C."/>
            <person name="de Hoog S."/>
            <person name="Gorbushina A."/>
            <person name="Stielow B."/>
            <person name="Teixiera M."/>
            <person name="Abouelleil A."/>
            <person name="Chapman S.B."/>
            <person name="Priest M."/>
            <person name="Young S.K."/>
            <person name="Wortman J."/>
            <person name="Nusbaum C."/>
            <person name="Birren B."/>
        </authorList>
    </citation>
    <scope>NUCLEOTIDE SEQUENCE [LARGE SCALE GENOMIC DNA]</scope>
    <source>
        <strain evidence="13 14">CBS 43764</strain>
    </source>
</reference>
<evidence type="ECO:0000256" key="11">
    <source>
        <dbReference type="SAM" id="MobiDB-lite"/>
    </source>
</evidence>
<keyword evidence="10" id="KW-0472">Membrane</keyword>
<keyword evidence="9" id="KW-0446">Lipid-binding</keyword>
<dbReference type="PROSITE" id="PS50330">
    <property type="entry name" value="UIM"/>
    <property type="match status" value="2"/>
</dbReference>
<feature type="compositionally biased region" description="Low complexity" evidence="11">
    <location>
        <begin position="552"/>
        <end position="568"/>
    </location>
</feature>
<evidence type="ECO:0000256" key="1">
    <source>
        <dbReference type="ARBA" id="ARBA00004170"/>
    </source>
</evidence>
<dbReference type="Proteomes" id="UP000053259">
    <property type="component" value="Unassembled WGS sequence"/>
</dbReference>
<organism evidence="13 14">
    <name type="scientific">Verruconis gallopava</name>
    <dbReference type="NCBI Taxonomy" id="253628"/>
    <lineage>
        <taxon>Eukaryota</taxon>
        <taxon>Fungi</taxon>
        <taxon>Dikarya</taxon>
        <taxon>Ascomycota</taxon>
        <taxon>Pezizomycotina</taxon>
        <taxon>Dothideomycetes</taxon>
        <taxon>Pleosporomycetidae</taxon>
        <taxon>Venturiales</taxon>
        <taxon>Sympoventuriaceae</taxon>
        <taxon>Verruconis</taxon>
    </lineage>
</organism>
<dbReference type="STRING" id="253628.A0A0D1XI87"/>
<dbReference type="PANTHER" id="PTHR12276">
    <property type="entry name" value="EPSIN/ENT-RELATED"/>
    <property type="match status" value="1"/>
</dbReference>
<dbReference type="InterPro" id="IPR003903">
    <property type="entry name" value="UIM_dom"/>
</dbReference>